<dbReference type="InterPro" id="IPR045738">
    <property type="entry name" value="DUF6088"/>
</dbReference>
<proteinExistence type="predicted"/>
<evidence type="ECO:0000313" key="1">
    <source>
        <dbReference type="EMBL" id="MBP3192969.1"/>
    </source>
</evidence>
<sequence length="196" mass="21960">MTESIHYKILRKIKKARRGALFFPDSFTGIATPKTAAKTLERLVQSGELVRVAKGIYTRPRIDPVIGVTYPDIEEISSALARRDKARIVSTGSYALYKLGLTTQVPLNVVFYTDGSARKVTIGNQVITFKRAAPKNLAALGSISKLAIQALRTIGKDNVTPEQIHKIRTLLKDENEWHLEHDLKLAPDWIRRLLSK</sequence>
<dbReference type="Proteomes" id="UP000673975">
    <property type="component" value="Unassembled WGS sequence"/>
</dbReference>
<gene>
    <name evidence="1" type="ORF">NATSA_09875</name>
</gene>
<dbReference type="AlphaFoldDB" id="A0A8J7UX61"/>
<accession>A0A8J7UX61</accession>
<keyword evidence="2" id="KW-1185">Reference proteome</keyword>
<dbReference type="RefSeq" id="WP_210512165.1">
    <property type="nucleotide sequence ID" value="NZ_JAFIDN010000007.1"/>
</dbReference>
<organism evidence="1 2">
    <name type="scientific">Natronogracilivirga saccharolytica</name>
    <dbReference type="NCBI Taxonomy" id="2812953"/>
    <lineage>
        <taxon>Bacteria</taxon>
        <taxon>Pseudomonadati</taxon>
        <taxon>Balneolota</taxon>
        <taxon>Balneolia</taxon>
        <taxon>Balneolales</taxon>
        <taxon>Cyclonatronaceae</taxon>
        <taxon>Natronogracilivirga</taxon>
    </lineage>
</organism>
<comment type="caution">
    <text evidence="1">The sequence shown here is derived from an EMBL/GenBank/DDBJ whole genome shotgun (WGS) entry which is preliminary data.</text>
</comment>
<evidence type="ECO:0000313" key="2">
    <source>
        <dbReference type="Proteomes" id="UP000673975"/>
    </source>
</evidence>
<dbReference type="Pfam" id="PF19570">
    <property type="entry name" value="DUF6088"/>
    <property type="match status" value="1"/>
</dbReference>
<dbReference type="EMBL" id="JAFIDN010000007">
    <property type="protein sequence ID" value="MBP3192969.1"/>
    <property type="molecule type" value="Genomic_DNA"/>
</dbReference>
<protein>
    <submittedName>
        <fullName evidence="1">Type IV toxin-antitoxin system AbiEi family antitoxin domain-containing protein</fullName>
    </submittedName>
</protein>
<name>A0A8J7UX61_9BACT</name>
<reference evidence="1" key="1">
    <citation type="submission" date="2021-02" db="EMBL/GenBank/DDBJ databases">
        <title>Natronogracilivirga saccharolytica gen. nov. sp. nov. a new anaerobic, haloalkiliphilic carbohydrate-fermenting bacterium from soda lake and proposing of Cyclonatronumiaceae fam. nov. in the phylum Balneolaeota.</title>
        <authorList>
            <person name="Zhilina T.N."/>
            <person name="Sorokin D.Y."/>
            <person name="Zavarzina D.G."/>
            <person name="Toshchakov S.V."/>
            <person name="Kublanov I.V."/>
        </authorList>
    </citation>
    <scope>NUCLEOTIDE SEQUENCE</scope>
    <source>
        <strain evidence="1">Z-1702</strain>
    </source>
</reference>